<feature type="region of interest" description="Disordered" evidence="1">
    <location>
        <begin position="97"/>
        <end position="127"/>
    </location>
</feature>
<proteinExistence type="predicted"/>
<evidence type="ECO:0000313" key="2">
    <source>
        <dbReference type="EMBL" id="CAK0829567.1"/>
    </source>
</evidence>
<sequence>MLGKRFWVPSGLAAKGDFEAAGGAGAKSAPCPGGHWALAARRRAPALPRWRARSRRNSGASRSGWRLTRRIAKGARGRARRLLMQGPTVQLEFREIPGDRPAAGGKTGAQAATKQQQQQQPRGSAAAFCPDSPPQLCRMICQPPSCAEVESLNKLLGIVSKGKERSDCICLFILVVLQRFLMT</sequence>
<reference evidence="2" key="1">
    <citation type="submission" date="2023-10" db="EMBL/GenBank/DDBJ databases">
        <authorList>
            <person name="Chen Y."/>
            <person name="Shah S."/>
            <person name="Dougan E. K."/>
            <person name="Thang M."/>
            <person name="Chan C."/>
        </authorList>
    </citation>
    <scope>NUCLEOTIDE SEQUENCE [LARGE SCALE GENOMIC DNA]</scope>
</reference>
<dbReference type="Proteomes" id="UP001189429">
    <property type="component" value="Unassembled WGS sequence"/>
</dbReference>
<feature type="compositionally biased region" description="Low complexity" evidence="1">
    <location>
        <begin position="101"/>
        <end position="127"/>
    </location>
</feature>
<protein>
    <submittedName>
        <fullName evidence="2">Uncharacterized protein</fullName>
    </submittedName>
</protein>
<keyword evidence="3" id="KW-1185">Reference proteome</keyword>
<accession>A0ABN9SEA8</accession>
<gene>
    <name evidence="2" type="ORF">PCOR1329_LOCUS28466</name>
</gene>
<comment type="caution">
    <text evidence="2">The sequence shown here is derived from an EMBL/GenBank/DDBJ whole genome shotgun (WGS) entry which is preliminary data.</text>
</comment>
<organism evidence="2 3">
    <name type="scientific">Prorocentrum cordatum</name>
    <dbReference type="NCBI Taxonomy" id="2364126"/>
    <lineage>
        <taxon>Eukaryota</taxon>
        <taxon>Sar</taxon>
        <taxon>Alveolata</taxon>
        <taxon>Dinophyceae</taxon>
        <taxon>Prorocentrales</taxon>
        <taxon>Prorocentraceae</taxon>
        <taxon>Prorocentrum</taxon>
    </lineage>
</organism>
<dbReference type="EMBL" id="CAUYUJ010010513">
    <property type="protein sequence ID" value="CAK0829567.1"/>
    <property type="molecule type" value="Genomic_DNA"/>
</dbReference>
<evidence type="ECO:0000256" key="1">
    <source>
        <dbReference type="SAM" id="MobiDB-lite"/>
    </source>
</evidence>
<evidence type="ECO:0000313" key="3">
    <source>
        <dbReference type="Proteomes" id="UP001189429"/>
    </source>
</evidence>
<name>A0ABN9SEA8_9DINO</name>